<keyword evidence="3" id="KW-1185">Reference proteome</keyword>
<evidence type="ECO:0000256" key="1">
    <source>
        <dbReference type="SAM" id="Phobius"/>
    </source>
</evidence>
<name>A0ABN6UKD6_9GAMM</name>
<evidence type="ECO:0000313" key="3">
    <source>
        <dbReference type="Proteomes" id="UP001317822"/>
    </source>
</evidence>
<evidence type="ECO:0000313" key="2">
    <source>
        <dbReference type="EMBL" id="BDU16788.1"/>
    </source>
</evidence>
<dbReference type="EMBL" id="AP027041">
    <property type="protein sequence ID" value="BDU16788.1"/>
    <property type="molecule type" value="Genomic_DNA"/>
</dbReference>
<feature type="transmembrane region" description="Helical" evidence="1">
    <location>
        <begin position="16"/>
        <end position="33"/>
    </location>
</feature>
<keyword evidence="1" id="KW-1133">Transmembrane helix</keyword>
<dbReference type="Proteomes" id="UP001317822">
    <property type="component" value="Chromosome"/>
</dbReference>
<proteinExistence type="predicted"/>
<keyword evidence="1" id="KW-0812">Transmembrane</keyword>
<protein>
    <submittedName>
        <fullName evidence="2">Uncharacterized protein</fullName>
    </submittedName>
</protein>
<feature type="transmembrane region" description="Helical" evidence="1">
    <location>
        <begin position="40"/>
        <end position="60"/>
    </location>
</feature>
<reference evidence="2 3" key="1">
    <citation type="journal article" date="2023" name="Int. J. Syst. Evol. Microbiol.">
        <title>Physiological and genomic analyses of cobalamin (vitamin B12)-auxotrophy of Lysobacter auxotrophicus sp. nov., a methionine-auxotrophic chitinolytic bacterium isolated from chitin-treated soil.</title>
        <authorList>
            <person name="Saito A."/>
            <person name="Dohra H."/>
            <person name="Hamada M."/>
            <person name="Moriuchi R."/>
            <person name="Kotsuchibashi Y."/>
            <person name="Mori K."/>
        </authorList>
    </citation>
    <scope>NUCLEOTIDE SEQUENCE [LARGE SCALE GENOMIC DNA]</scope>
    <source>
        <strain evidence="2 3">5-21a</strain>
    </source>
</reference>
<accession>A0ABN6UKD6</accession>
<keyword evidence="1" id="KW-0472">Membrane</keyword>
<sequence>MIVDVLEFVVDFVSDWRMAVALAATALIVWLIAEYGPQNTAGTVLAVAVAITGFVIGWRWSNAAQQR</sequence>
<organism evidence="2 3">
    <name type="scientific">Lysobacter auxotrophicus</name>
    <dbReference type="NCBI Taxonomy" id="2992573"/>
    <lineage>
        <taxon>Bacteria</taxon>
        <taxon>Pseudomonadati</taxon>
        <taxon>Pseudomonadota</taxon>
        <taxon>Gammaproteobacteria</taxon>
        <taxon>Lysobacterales</taxon>
        <taxon>Lysobacteraceae</taxon>
        <taxon>Lysobacter</taxon>
    </lineage>
</organism>
<gene>
    <name evidence="2" type="ORF">LA521A_19890</name>
</gene>